<protein>
    <submittedName>
        <fullName evidence="5">Ribose-phosphate pyrophosphokinase</fullName>
        <ecNumber evidence="5">2.7.6.1</ecNumber>
    </submittedName>
</protein>
<comment type="caution">
    <text evidence="5">The sequence shown here is derived from an EMBL/GenBank/DDBJ whole genome shotgun (WGS) entry which is preliminary data.</text>
</comment>
<dbReference type="PANTHER" id="PTHR10210:SF41">
    <property type="entry name" value="RIBOSE-PHOSPHATE PYROPHOSPHOKINASE 1, CHLOROPLASTIC"/>
    <property type="match status" value="1"/>
</dbReference>
<dbReference type="GO" id="GO:0000287">
    <property type="term" value="F:magnesium ion binding"/>
    <property type="evidence" value="ECO:0007669"/>
    <property type="project" value="InterPro"/>
</dbReference>
<dbReference type="InterPro" id="IPR000836">
    <property type="entry name" value="PRTase_dom"/>
</dbReference>
<dbReference type="SUPFAM" id="SSF53271">
    <property type="entry name" value="PRTase-like"/>
    <property type="match status" value="2"/>
</dbReference>
<evidence type="ECO:0000259" key="4">
    <source>
        <dbReference type="Pfam" id="PF13793"/>
    </source>
</evidence>
<gene>
    <name evidence="5" type="ORF">GGQ61_003667</name>
</gene>
<dbReference type="AlphaFoldDB" id="A0A840A4L1"/>
<evidence type="ECO:0000256" key="2">
    <source>
        <dbReference type="RuleBase" id="RU004324"/>
    </source>
</evidence>
<sequence length="292" mass="31656">MTRQLLLVMPGNEAFGGRLATALEIETTPLETRRFPDGESYLRFTGDIAGAELVVVCTLAAPDPQFLRLVFAARTARELGAAKLTLVAPYLAYMRQDKPFHPGEAVTSTHFASLLSREFDRIVTVDPHLHRRKTLSEIYSIPAEVVHAAPALAAWIKANVALPLVIGPDVESEQWVSEVAEGAGAPAVVLRKERFGDRDVRISLPDLQAWHGRTPVLVDDIVSSGRTMIEATQGLIAAGLVAPVCVGVHALFAQDAYQRLAETAQRVVSTDAVPHPSNEIYLADLLSTALRV</sequence>
<dbReference type="EMBL" id="JACIDK010000006">
    <property type="protein sequence ID" value="MBB3892929.1"/>
    <property type="molecule type" value="Genomic_DNA"/>
</dbReference>
<dbReference type="Gene3D" id="3.40.50.2020">
    <property type="match status" value="2"/>
</dbReference>
<keyword evidence="5" id="KW-0418">Kinase</keyword>
<dbReference type="GO" id="GO:0004749">
    <property type="term" value="F:ribose phosphate diphosphokinase activity"/>
    <property type="evidence" value="ECO:0007669"/>
    <property type="project" value="UniProtKB-EC"/>
</dbReference>
<evidence type="ECO:0000256" key="1">
    <source>
        <dbReference type="ARBA" id="ARBA00022727"/>
    </source>
</evidence>
<evidence type="ECO:0000259" key="3">
    <source>
        <dbReference type="Pfam" id="PF00156"/>
    </source>
</evidence>
<keyword evidence="1 2" id="KW-0545">Nucleotide biosynthesis</keyword>
<accession>A0A840A4L1</accession>
<keyword evidence="6" id="KW-1185">Reference proteome</keyword>
<dbReference type="GO" id="GO:0006164">
    <property type="term" value="P:purine nucleotide biosynthetic process"/>
    <property type="evidence" value="ECO:0007669"/>
    <property type="project" value="TreeGrafter"/>
</dbReference>
<comment type="similarity">
    <text evidence="2">Belongs to the ribose-phosphate pyrophosphokinase family.</text>
</comment>
<dbReference type="RefSeq" id="WP_183775905.1">
    <property type="nucleotide sequence ID" value="NZ_JACIDK010000006.1"/>
</dbReference>
<dbReference type="CDD" id="cd06223">
    <property type="entry name" value="PRTases_typeI"/>
    <property type="match status" value="1"/>
</dbReference>
<dbReference type="InterPro" id="IPR005946">
    <property type="entry name" value="Rib-P_diPkinase"/>
</dbReference>
<evidence type="ECO:0000313" key="5">
    <source>
        <dbReference type="EMBL" id="MBB3892929.1"/>
    </source>
</evidence>
<dbReference type="Pfam" id="PF13793">
    <property type="entry name" value="Pribosyltran_N"/>
    <property type="match status" value="1"/>
</dbReference>
<dbReference type="InterPro" id="IPR029057">
    <property type="entry name" value="PRTase-like"/>
</dbReference>
<dbReference type="Proteomes" id="UP000530564">
    <property type="component" value="Unassembled WGS sequence"/>
</dbReference>
<proteinExistence type="inferred from homology"/>
<reference evidence="5 6" key="1">
    <citation type="submission" date="2020-08" db="EMBL/GenBank/DDBJ databases">
        <title>Genomic Encyclopedia of Type Strains, Phase IV (KMG-IV): sequencing the most valuable type-strain genomes for metagenomic binning, comparative biology and taxonomic classification.</title>
        <authorList>
            <person name="Goeker M."/>
        </authorList>
    </citation>
    <scope>NUCLEOTIDE SEQUENCE [LARGE SCALE GENOMIC DNA]</scope>
    <source>
        <strain evidence="5 6">DSM 21793</strain>
    </source>
</reference>
<dbReference type="GO" id="GO:0016301">
    <property type="term" value="F:kinase activity"/>
    <property type="evidence" value="ECO:0007669"/>
    <property type="project" value="UniProtKB-KW"/>
</dbReference>
<feature type="domain" description="Phosphoribosyltransferase" evidence="3">
    <location>
        <begin position="136"/>
        <end position="262"/>
    </location>
</feature>
<dbReference type="Pfam" id="PF00156">
    <property type="entry name" value="Pribosyltran"/>
    <property type="match status" value="1"/>
</dbReference>
<dbReference type="EC" id="2.7.6.1" evidence="5"/>
<dbReference type="NCBIfam" id="TIGR01251">
    <property type="entry name" value="ribP_PPkin"/>
    <property type="match status" value="1"/>
</dbReference>
<dbReference type="SMART" id="SM01400">
    <property type="entry name" value="Pribosyltran_N"/>
    <property type="match status" value="1"/>
</dbReference>
<dbReference type="PANTHER" id="PTHR10210">
    <property type="entry name" value="RIBOSE-PHOSPHATE DIPHOSPHOKINASE FAMILY MEMBER"/>
    <property type="match status" value="1"/>
</dbReference>
<dbReference type="GO" id="GO:0006015">
    <property type="term" value="P:5-phosphoribose 1-diphosphate biosynthetic process"/>
    <property type="evidence" value="ECO:0007669"/>
    <property type="project" value="TreeGrafter"/>
</dbReference>
<dbReference type="NCBIfam" id="NF005537">
    <property type="entry name" value="PRK07199.1"/>
    <property type="match status" value="1"/>
</dbReference>
<keyword evidence="5" id="KW-0808">Transferase</keyword>
<evidence type="ECO:0000313" key="6">
    <source>
        <dbReference type="Proteomes" id="UP000530564"/>
    </source>
</evidence>
<feature type="domain" description="Ribose-phosphate pyrophosphokinase N-terminal" evidence="4">
    <location>
        <begin position="8"/>
        <end position="116"/>
    </location>
</feature>
<dbReference type="GO" id="GO:0002189">
    <property type="term" value="C:ribose phosphate diphosphokinase complex"/>
    <property type="evidence" value="ECO:0007669"/>
    <property type="project" value="TreeGrafter"/>
</dbReference>
<name>A0A840A4L1_9CAUL</name>
<dbReference type="InterPro" id="IPR029099">
    <property type="entry name" value="Pribosyltran_N"/>
</dbReference>
<dbReference type="GO" id="GO:0005737">
    <property type="term" value="C:cytoplasm"/>
    <property type="evidence" value="ECO:0007669"/>
    <property type="project" value="TreeGrafter"/>
</dbReference>
<organism evidence="5 6">
    <name type="scientific">Phenylobacterium haematophilum</name>
    <dbReference type="NCBI Taxonomy" id="98513"/>
    <lineage>
        <taxon>Bacteria</taxon>
        <taxon>Pseudomonadati</taxon>
        <taxon>Pseudomonadota</taxon>
        <taxon>Alphaproteobacteria</taxon>
        <taxon>Caulobacterales</taxon>
        <taxon>Caulobacteraceae</taxon>
        <taxon>Phenylobacterium</taxon>
    </lineage>
</organism>